<evidence type="ECO:0000313" key="3">
    <source>
        <dbReference type="Proteomes" id="UP001066276"/>
    </source>
</evidence>
<name>A0AAV7TQE7_PLEWA</name>
<proteinExistence type="predicted"/>
<protein>
    <submittedName>
        <fullName evidence="2">Uncharacterized protein</fullName>
    </submittedName>
</protein>
<feature type="region of interest" description="Disordered" evidence="1">
    <location>
        <begin position="32"/>
        <end position="74"/>
    </location>
</feature>
<organism evidence="2 3">
    <name type="scientific">Pleurodeles waltl</name>
    <name type="common">Iberian ribbed newt</name>
    <dbReference type="NCBI Taxonomy" id="8319"/>
    <lineage>
        <taxon>Eukaryota</taxon>
        <taxon>Metazoa</taxon>
        <taxon>Chordata</taxon>
        <taxon>Craniata</taxon>
        <taxon>Vertebrata</taxon>
        <taxon>Euteleostomi</taxon>
        <taxon>Amphibia</taxon>
        <taxon>Batrachia</taxon>
        <taxon>Caudata</taxon>
        <taxon>Salamandroidea</taxon>
        <taxon>Salamandridae</taxon>
        <taxon>Pleurodelinae</taxon>
        <taxon>Pleurodeles</taxon>
    </lineage>
</organism>
<dbReference type="AlphaFoldDB" id="A0AAV7TQE7"/>
<reference evidence="2" key="1">
    <citation type="journal article" date="2022" name="bioRxiv">
        <title>Sequencing and chromosome-scale assembly of the giantPleurodeles waltlgenome.</title>
        <authorList>
            <person name="Brown T."/>
            <person name="Elewa A."/>
            <person name="Iarovenko S."/>
            <person name="Subramanian E."/>
            <person name="Araus A.J."/>
            <person name="Petzold A."/>
            <person name="Susuki M."/>
            <person name="Suzuki K.-i.T."/>
            <person name="Hayashi T."/>
            <person name="Toyoda A."/>
            <person name="Oliveira C."/>
            <person name="Osipova E."/>
            <person name="Leigh N.D."/>
            <person name="Simon A."/>
            <person name="Yun M.H."/>
        </authorList>
    </citation>
    <scope>NUCLEOTIDE SEQUENCE</scope>
    <source>
        <strain evidence="2">20211129_DDA</strain>
        <tissue evidence="2">Liver</tissue>
    </source>
</reference>
<feature type="compositionally biased region" description="Polar residues" evidence="1">
    <location>
        <begin position="196"/>
        <end position="205"/>
    </location>
</feature>
<evidence type="ECO:0000313" key="2">
    <source>
        <dbReference type="EMBL" id="KAJ1178439.1"/>
    </source>
</evidence>
<gene>
    <name evidence="2" type="ORF">NDU88_003685</name>
</gene>
<dbReference type="EMBL" id="JANPWB010000006">
    <property type="protein sequence ID" value="KAJ1178439.1"/>
    <property type="molecule type" value="Genomic_DNA"/>
</dbReference>
<keyword evidence="3" id="KW-1185">Reference proteome</keyword>
<feature type="compositionally biased region" description="Low complexity" evidence="1">
    <location>
        <begin position="185"/>
        <end position="194"/>
    </location>
</feature>
<feature type="region of interest" description="Disordered" evidence="1">
    <location>
        <begin position="131"/>
        <end position="291"/>
    </location>
</feature>
<accession>A0AAV7TQE7</accession>
<dbReference type="Proteomes" id="UP001066276">
    <property type="component" value="Chromosome 3_2"/>
</dbReference>
<comment type="caution">
    <text evidence="2">The sequence shown here is derived from an EMBL/GenBank/DDBJ whole genome shotgun (WGS) entry which is preliminary data.</text>
</comment>
<evidence type="ECO:0000256" key="1">
    <source>
        <dbReference type="SAM" id="MobiDB-lite"/>
    </source>
</evidence>
<sequence>MDLGAVISRSPASRQPFLQALYSSLLQRARPGRPECASVRTARQPALSPGHPGRGSLRCGPPVVPGQQTPGLRPCVPQLDTLEVDSLPGGSGGPLTSVSHRSAWTLSQGRASGSVLQAEGRSDADRGLKQALRASPHPPGGTALEASAGRRAPLYLRPRPRSAPTRVSPSKAAPQGRGRTPVAPPVTAASPLLPRSGSSLAQCVNASPAGRPGRGLLAIPISPGHSGTRSGGVRPHLRDLPFHGTRRLPLRTPEHPPQRLQAPMQSRPLRSRSFKRAPCSAPWPRPRVSGG</sequence>